<feature type="domain" description="TLDc" evidence="1">
    <location>
        <begin position="290"/>
        <end position="483"/>
    </location>
</feature>
<dbReference type="PANTHER" id="PTHR23354">
    <property type="entry name" value="NUCLEOLAR PROTEIN 7/ESTROGEN RECEPTOR COACTIVATOR-RELATED"/>
    <property type="match status" value="1"/>
</dbReference>
<evidence type="ECO:0000259" key="1">
    <source>
        <dbReference type="PROSITE" id="PS51886"/>
    </source>
</evidence>
<evidence type="ECO:0000313" key="2">
    <source>
        <dbReference type="Proteomes" id="UP001652623"/>
    </source>
</evidence>
<dbReference type="Proteomes" id="UP001652623">
    <property type="component" value="Chromosome 5"/>
</dbReference>
<evidence type="ECO:0000313" key="3">
    <source>
        <dbReference type="RefSeq" id="XP_048332596.1"/>
    </source>
</evidence>
<sequence>MGASTSTEQKVPMEQREAENLAASSGALPLLHKAFSKLADPHSNAIPIQSLQRCLCMTYNNPNCETSSVSDSFIGLLDHVGPSIVDLFFVAEKGGVRWVEFVKGYNKCCGRISSSVSLNILFRVFIIAAKKAGFPVNLDFEFEDDDCKINGSLLPKDVLVLLWMCWTMSWDFKVLKFSRGNTNLFLPDVSHLVLSAVTSCAEVGSGLDVWNCDISSLEIQLPVGKFLTWALQTLPSLPDCFMQFVYSRLQSSVAEEDKLESSSSSTPVISSPKARSSNLLTCGIAWAISLTIRSAVSEELLRTYFVIDAGEKDENLLYKSSLHGRGLNRFWSNIAGYQGASVILISATTRDTDEGSSNERKWIIGALTQQGFENKDMFYGSSGNLYSISPVFHVYSSTGKEKNCVYSHLHPTGRLYEPHPKPVGIAFGGTLGNERIFIDEDFARVTVRHHAVDKTYQHGSLFPDQGFLPVEALILEVEVWGLGGSRAKEVQDMYKKREDLFTEQRRRVDLKTFANWEDSPEKLMMDMVSDPNAVRREDR</sequence>
<dbReference type="RefSeq" id="XP_048332596.1">
    <property type="nucleotide sequence ID" value="XM_048476639.2"/>
</dbReference>
<reference evidence="3" key="1">
    <citation type="submission" date="2025-08" db="UniProtKB">
        <authorList>
            <consortium name="RefSeq"/>
        </authorList>
    </citation>
    <scope>IDENTIFICATION</scope>
    <source>
        <tissue evidence="3">Seedling</tissue>
    </source>
</reference>
<keyword evidence="2" id="KW-1185">Reference proteome</keyword>
<organism evidence="2 3">
    <name type="scientific">Ziziphus jujuba</name>
    <name type="common">Chinese jujube</name>
    <name type="synonym">Ziziphus sativa</name>
    <dbReference type="NCBI Taxonomy" id="326968"/>
    <lineage>
        <taxon>Eukaryota</taxon>
        <taxon>Viridiplantae</taxon>
        <taxon>Streptophyta</taxon>
        <taxon>Embryophyta</taxon>
        <taxon>Tracheophyta</taxon>
        <taxon>Spermatophyta</taxon>
        <taxon>Magnoliopsida</taxon>
        <taxon>eudicotyledons</taxon>
        <taxon>Gunneridae</taxon>
        <taxon>Pentapetalae</taxon>
        <taxon>rosids</taxon>
        <taxon>fabids</taxon>
        <taxon>Rosales</taxon>
        <taxon>Rhamnaceae</taxon>
        <taxon>Paliureae</taxon>
        <taxon>Ziziphus</taxon>
    </lineage>
</organism>
<dbReference type="PROSITE" id="PS51886">
    <property type="entry name" value="TLDC"/>
    <property type="match status" value="1"/>
</dbReference>
<protein>
    <submittedName>
        <fullName evidence="3">Uncharacterized protein LOC107420375</fullName>
    </submittedName>
</protein>
<name>A0ABM3IPA4_ZIZJJ</name>
<dbReference type="SMART" id="SM00584">
    <property type="entry name" value="TLDc"/>
    <property type="match status" value="1"/>
</dbReference>
<dbReference type="PANTHER" id="PTHR23354:SF104">
    <property type="entry name" value="TLD-DOMAIN CONTAINING NUCLEOLAR PROTEIN"/>
    <property type="match status" value="1"/>
</dbReference>
<dbReference type="GeneID" id="107420375"/>
<gene>
    <name evidence="3" type="primary">LOC107420375</name>
</gene>
<dbReference type="Pfam" id="PF07534">
    <property type="entry name" value="TLD"/>
    <property type="match status" value="1"/>
</dbReference>
<proteinExistence type="predicted"/>
<dbReference type="InterPro" id="IPR006571">
    <property type="entry name" value="TLDc_dom"/>
</dbReference>
<accession>A0ABM3IPA4</accession>